<keyword evidence="4 16" id="KW-0515">Mutator protein</keyword>
<dbReference type="PANTHER" id="PTHR11076">
    <property type="entry name" value="DNA REPAIR POLYMERASE UMUC / TRANSFERASE FAMILY MEMBER"/>
    <property type="match status" value="1"/>
</dbReference>
<proteinExistence type="inferred from homology"/>
<keyword evidence="13 16" id="KW-0238">DNA-binding</keyword>
<evidence type="ECO:0000256" key="10">
    <source>
        <dbReference type="ARBA" id="ARBA00022763"/>
    </source>
</evidence>
<keyword evidence="11 16" id="KW-0460">Magnesium</keyword>
<dbReference type="RefSeq" id="WP_090938910.1">
    <property type="nucleotide sequence ID" value="NZ_FOTS01000028.1"/>
</dbReference>
<keyword evidence="7 16" id="KW-0548">Nucleotidyltransferase</keyword>
<dbReference type="GO" id="GO:0005829">
    <property type="term" value="C:cytosol"/>
    <property type="evidence" value="ECO:0007669"/>
    <property type="project" value="TreeGrafter"/>
</dbReference>
<comment type="cofactor">
    <cofactor evidence="16">
        <name>Mg(2+)</name>
        <dbReference type="ChEBI" id="CHEBI:18420"/>
    </cofactor>
    <text evidence="16">Binds 2 magnesium ions per subunit.</text>
</comment>
<evidence type="ECO:0000256" key="13">
    <source>
        <dbReference type="ARBA" id="ARBA00023125"/>
    </source>
</evidence>
<evidence type="ECO:0000256" key="4">
    <source>
        <dbReference type="ARBA" id="ARBA00022457"/>
    </source>
</evidence>
<dbReference type="Pfam" id="PF11798">
    <property type="entry name" value="IMS_HHH"/>
    <property type="match status" value="1"/>
</dbReference>
<dbReference type="OrthoDB" id="9808813at2"/>
<dbReference type="HAMAP" id="MF_01113">
    <property type="entry name" value="DNApol_IV"/>
    <property type="match status" value="1"/>
</dbReference>
<dbReference type="SUPFAM" id="SSF100879">
    <property type="entry name" value="Lesion bypass DNA polymerase (Y-family), little finger domain"/>
    <property type="match status" value="1"/>
</dbReference>
<protein>
    <recommendedName>
        <fullName evidence="16">DNA polymerase IV</fullName>
        <shortName evidence="16">Pol IV</shortName>
        <ecNumber evidence="16">2.7.7.7</ecNumber>
    </recommendedName>
</protein>
<evidence type="ECO:0000256" key="7">
    <source>
        <dbReference type="ARBA" id="ARBA00022695"/>
    </source>
</evidence>
<dbReference type="EC" id="2.7.7.7" evidence="16"/>
<dbReference type="InterPro" id="IPR050116">
    <property type="entry name" value="DNA_polymerase-Y"/>
</dbReference>
<dbReference type="FunFam" id="3.30.1490.100:FF:000004">
    <property type="entry name" value="DNA polymerase IV"/>
    <property type="match status" value="1"/>
</dbReference>
<dbReference type="InterPro" id="IPR024728">
    <property type="entry name" value="PolY_HhH_motif"/>
</dbReference>
<dbReference type="Gene3D" id="3.30.70.270">
    <property type="match status" value="1"/>
</dbReference>
<evidence type="ECO:0000256" key="8">
    <source>
        <dbReference type="ARBA" id="ARBA00022705"/>
    </source>
</evidence>
<dbReference type="GO" id="GO:0003887">
    <property type="term" value="F:DNA-directed DNA polymerase activity"/>
    <property type="evidence" value="ECO:0007669"/>
    <property type="project" value="UniProtKB-UniRule"/>
</dbReference>
<dbReference type="Gene3D" id="3.30.1490.100">
    <property type="entry name" value="DNA polymerase, Y-family, little finger domain"/>
    <property type="match status" value="1"/>
</dbReference>
<keyword evidence="14 16" id="KW-0234">DNA repair</keyword>
<dbReference type="InterPro" id="IPR036775">
    <property type="entry name" value="DNA_pol_Y-fam_lit_finger_sf"/>
</dbReference>
<dbReference type="PROSITE" id="PS50173">
    <property type="entry name" value="UMUC"/>
    <property type="match status" value="1"/>
</dbReference>
<evidence type="ECO:0000256" key="11">
    <source>
        <dbReference type="ARBA" id="ARBA00022842"/>
    </source>
</evidence>
<evidence type="ECO:0000256" key="12">
    <source>
        <dbReference type="ARBA" id="ARBA00022932"/>
    </source>
</evidence>
<dbReference type="Gene3D" id="3.40.1170.60">
    <property type="match status" value="1"/>
</dbReference>
<keyword evidence="19" id="KW-1185">Reference proteome</keyword>
<evidence type="ECO:0000256" key="1">
    <source>
        <dbReference type="ARBA" id="ARBA00004496"/>
    </source>
</evidence>
<dbReference type="AlphaFoldDB" id="A0A1I4LY23"/>
<comment type="subcellular location">
    <subcellularLocation>
        <location evidence="1 16">Cytoplasm</location>
    </subcellularLocation>
</comment>
<comment type="catalytic activity">
    <reaction evidence="15 16">
        <text>DNA(n) + a 2'-deoxyribonucleoside 5'-triphosphate = DNA(n+1) + diphosphate</text>
        <dbReference type="Rhea" id="RHEA:22508"/>
        <dbReference type="Rhea" id="RHEA-COMP:17339"/>
        <dbReference type="Rhea" id="RHEA-COMP:17340"/>
        <dbReference type="ChEBI" id="CHEBI:33019"/>
        <dbReference type="ChEBI" id="CHEBI:61560"/>
        <dbReference type="ChEBI" id="CHEBI:173112"/>
        <dbReference type="EC" id="2.7.7.7"/>
    </reaction>
</comment>
<dbReference type="Pfam" id="PF00817">
    <property type="entry name" value="IMS"/>
    <property type="match status" value="1"/>
</dbReference>
<comment type="similarity">
    <text evidence="2 16">Belongs to the DNA polymerase type-Y family.</text>
</comment>
<dbReference type="Proteomes" id="UP000199520">
    <property type="component" value="Unassembled WGS sequence"/>
</dbReference>
<dbReference type="GO" id="GO:0006281">
    <property type="term" value="P:DNA repair"/>
    <property type="evidence" value="ECO:0007669"/>
    <property type="project" value="UniProtKB-UniRule"/>
</dbReference>
<dbReference type="PANTHER" id="PTHR11076:SF33">
    <property type="entry name" value="DNA POLYMERASE KAPPA"/>
    <property type="match status" value="1"/>
</dbReference>
<evidence type="ECO:0000256" key="3">
    <source>
        <dbReference type="ARBA" id="ARBA00011245"/>
    </source>
</evidence>
<dbReference type="InterPro" id="IPR022880">
    <property type="entry name" value="DNApol_IV"/>
</dbReference>
<feature type="binding site" evidence="16">
    <location>
        <position position="103"/>
    </location>
    <ligand>
        <name>Mg(2+)</name>
        <dbReference type="ChEBI" id="CHEBI:18420"/>
    </ligand>
</feature>
<feature type="site" description="Substrate discrimination" evidence="16">
    <location>
        <position position="14"/>
    </location>
</feature>
<dbReference type="Gene3D" id="1.10.150.20">
    <property type="entry name" value="5' to 3' exonuclease, C-terminal subdomain"/>
    <property type="match status" value="1"/>
</dbReference>
<feature type="domain" description="UmuC" evidence="17">
    <location>
        <begin position="5"/>
        <end position="185"/>
    </location>
</feature>
<dbReference type="GO" id="GO:0003684">
    <property type="term" value="F:damaged DNA binding"/>
    <property type="evidence" value="ECO:0007669"/>
    <property type="project" value="InterPro"/>
</dbReference>
<keyword evidence="8 16" id="KW-0235">DNA replication</keyword>
<dbReference type="InterPro" id="IPR043502">
    <property type="entry name" value="DNA/RNA_pol_sf"/>
</dbReference>
<dbReference type="InterPro" id="IPR001126">
    <property type="entry name" value="UmuC"/>
</dbReference>
<comment type="subunit">
    <text evidence="3 16">Monomer.</text>
</comment>
<evidence type="ECO:0000256" key="9">
    <source>
        <dbReference type="ARBA" id="ARBA00022723"/>
    </source>
</evidence>
<feature type="binding site" evidence="16">
    <location>
        <position position="9"/>
    </location>
    <ligand>
        <name>Mg(2+)</name>
        <dbReference type="ChEBI" id="CHEBI:18420"/>
    </ligand>
</feature>
<evidence type="ECO:0000256" key="6">
    <source>
        <dbReference type="ARBA" id="ARBA00022679"/>
    </source>
</evidence>
<dbReference type="SUPFAM" id="SSF56672">
    <property type="entry name" value="DNA/RNA polymerases"/>
    <property type="match status" value="1"/>
</dbReference>
<keyword evidence="10 16" id="KW-0227">DNA damage</keyword>
<evidence type="ECO:0000256" key="5">
    <source>
        <dbReference type="ARBA" id="ARBA00022490"/>
    </source>
</evidence>
<dbReference type="STRING" id="1123291.SAMN04490355_10289"/>
<dbReference type="GO" id="GO:0006261">
    <property type="term" value="P:DNA-templated DNA replication"/>
    <property type="evidence" value="ECO:0007669"/>
    <property type="project" value="UniProtKB-UniRule"/>
</dbReference>
<evidence type="ECO:0000259" key="17">
    <source>
        <dbReference type="PROSITE" id="PS50173"/>
    </source>
</evidence>
<keyword evidence="12 16" id="KW-0239">DNA-directed DNA polymerase</keyword>
<dbReference type="FunFam" id="3.40.1170.60:FF:000001">
    <property type="entry name" value="DNA polymerase IV"/>
    <property type="match status" value="1"/>
</dbReference>
<evidence type="ECO:0000313" key="18">
    <source>
        <dbReference type="EMBL" id="SFL95911.1"/>
    </source>
</evidence>
<accession>A0A1I4LY23</accession>
<dbReference type="InterPro" id="IPR043128">
    <property type="entry name" value="Rev_trsase/Diguanyl_cyclase"/>
</dbReference>
<evidence type="ECO:0000256" key="16">
    <source>
        <dbReference type="HAMAP-Rule" id="MF_01113"/>
    </source>
</evidence>
<dbReference type="CDD" id="cd03586">
    <property type="entry name" value="PolY_Pol_IV_kappa"/>
    <property type="match status" value="1"/>
</dbReference>
<dbReference type="InterPro" id="IPR017961">
    <property type="entry name" value="DNA_pol_Y-fam_little_finger"/>
</dbReference>
<evidence type="ECO:0000256" key="15">
    <source>
        <dbReference type="ARBA" id="ARBA00049244"/>
    </source>
</evidence>
<keyword evidence="9 16" id="KW-0479">Metal-binding</keyword>
<dbReference type="GO" id="GO:0000287">
    <property type="term" value="F:magnesium ion binding"/>
    <property type="evidence" value="ECO:0007669"/>
    <property type="project" value="UniProtKB-UniRule"/>
</dbReference>
<evidence type="ECO:0000313" key="19">
    <source>
        <dbReference type="Proteomes" id="UP000199520"/>
    </source>
</evidence>
<keyword evidence="6 16" id="KW-0808">Transferase</keyword>
<reference evidence="19" key="1">
    <citation type="submission" date="2016-10" db="EMBL/GenBank/DDBJ databases">
        <authorList>
            <person name="Varghese N."/>
            <person name="Submissions S."/>
        </authorList>
    </citation>
    <scope>NUCLEOTIDE SEQUENCE [LARGE SCALE GENOMIC DNA]</scope>
    <source>
        <strain evidence="19">DSM 13327</strain>
    </source>
</reference>
<dbReference type="EMBL" id="FOTS01000028">
    <property type="protein sequence ID" value="SFL95911.1"/>
    <property type="molecule type" value="Genomic_DNA"/>
</dbReference>
<evidence type="ECO:0000256" key="2">
    <source>
        <dbReference type="ARBA" id="ARBA00010945"/>
    </source>
</evidence>
<evidence type="ECO:0000256" key="14">
    <source>
        <dbReference type="ARBA" id="ARBA00023204"/>
    </source>
</evidence>
<dbReference type="GO" id="GO:0042276">
    <property type="term" value="P:error-prone translesion synthesis"/>
    <property type="evidence" value="ECO:0007669"/>
    <property type="project" value="TreeGrafter"/>
</dbReference>
<dbReference type="NCBIfam" id="NF002677">
    <property type="entry name" value="PRK02406.1"/>
    <property type="match status" value="1"/>
</dbReference>
<feature type="active site" evidence="16">
    <location>
        <position position="104"/>
    </location>
</feature>
<comment type="function">
    <text evidence="16">Poorly processive, error-prone DNA polymerase involved in untargeted mutagenesis. Copies undamaged DNA at stalled replication forks, which arise in vivo from mismatched or misaligned primer ends. These misaligned primers can be extended by PolIV. Exhibits no 3'-5' exonuclease (proofreading) activity. May be involved in translesional synthesis, in conjunction with the beta clamp from PolIII.</text>
</comment>
<organism evidence="18 19">
    <name type="scientific">Pelosinus propionicus DSM 13327</name>
    <dbReference type="NCBI Taxonomy" id="1123291"/>
    <lineage>
        <taxon>Bacteria</taxon>
        <taxon>Bacillati</taxon>
        <taxon>Bacillota</taxon>
        <taxon>Negativicutes</taxon>
        <taxon>Selenomonadales</taxon>
        <taxon>Sporomusaceae</taxon>
        <taxon>Pelosinus</taxon>
    </lineage>
</organism>
<name>A0A1I4LY23_9FIRM</name>
<gene>
    <name evidence="16" type="primary">dinB</name>
    <name evidence="18" type="ORF">SAMN04490355_10289</name>
</gene>
<dbReference type="Pfam" id="PF11799">
    <property type="entry name" value="IMS_C"/>
    <property type="match status" value="1"/>
</dbReference>
<sequence length="387" mass="42982">MQRWIIHIDMDAFFAAVEQRDNEALRGKPLIVGGIGNRGVVATASYEARRFGVHSAMSMVEARRRCPEGNFIPCDHAKYSRVSAQLQRIFSEFSPIVEPLSLDEAFLDVTGMEQLYSSPKKIAVCIKERIQSELHLTASAGVAPNKFLAKLASEMKKPNGLFVIYPGEEEAMLRDLPIASMWGVGKSMGQVLKNLGIFTIGQLAQADVALLVKHCGQIAYKIHALAHGQDDRPVVADLEPKSIGNELTFPLDISTRSQIEAELLALAEKVGWRLRRYEYSGKTITIKVRFASFKTITRSKTLLDYTQFDDVLYDVAIEICRGIPIREGIRLLGLTVSNLQSGGGQLSLFEPQQDKRAAMYETIDKLRNRFGAGIVTKGRLINGKEPN</sequence>
<keyword evidence="5 16" id="KW-0963">Cytoplasm</keyword>
<dbReference type="GO" id="GO:0009432">
    <property type="term" value="P:SOS response"/>
    <property type="evidence" value="ECO:0007669"/>
    <property type="project" value="TreeGrafter"/>
</dbReference>